<feature type="signal peptide" evidence="7">
    <location>
        <begin position="1"/>
        <end position="41"/>
    </location>
</feature>
<keyword evidence="4" id="KW-0572">Peptidoglycan-anchor</keyword>
<dbReference type="EMBL" id="CP117884">
    <property type="protein sequence ID" value="WDF82530.1"/>
    <property type="molecule type" value="Genomic_DNA"/>
</dbReference>
<evidence type="ECO:0000256" key="7">
    <source>
        <dbReference type="SAM" id="SignalP"/>
    </source>
</evidence>
<gene>
    <name evidence="9" type="ORF">PQ472_11650</name>
</gene>
<dbReference type="NCBIfam" id="TIGR01167">
    <property type="entry name" value="LPXTG_anchor"/>
    <property type="match status" value="1"/>
</dbReference>
<feature type="compositionally biased region" description="Polar residues" evidence="5">
    <location>
        <begin position="46"/>
        <end position="62"/>
    </location>
</feature>
<feature type="domain" description="Gram-positive cocci surface proteins LPxTG" evidence="8">
    <location>
        <begin position="493"/>
        <end position="527"/>
    </location>
</feature>
<dbReference type="Proteomes" id="UP001220377">
    <property type="component" value="Chromosome"/>
</dbReference>
<keyword evidence="2" id="KW-0964">Secreted</keyword>
<keyword evidence="1" id="KW-0134">Cell wall</keyword>
<feature type="region of interest" description="Disordered" evidence="5">
    <location>
        <begin position="455"/>
        <end position="474"/>
    </location>
</feature>
<dbReference type="Pfam" id="PF00746">
    <property type="entry name" value="Gram_pos_anchor"/>
    <property type="match status" value="1"/>
</dbReference>
<organism evidence="9 10">
    <name type="scientific">Lacticaseibacillus pabuli</name>
    <dbReference type="NCBI Taxonomy" id="3025672"/>
    <lineage>
        <taxon>Bacteria</taxon>
        <taxon>Bacillati</taxon>
        <taxon>Bacillota</taxon>
        <taxon>Bacilli</taxon>
        <taxon>Lactobacillales</taxon>
        <taxon>Lactobacillaceae</taxon>
        <taxon>Lacticaseibacillus</taxon>
    </lineage>
</organism>
<feature type="compositionally biased region" description="Polar residues" evidence="5">
    <location>
        <begin position="455"/>
        <end position="466"/>
    </location>
</feature>
<name>A0ABY7WQR2_9LACO</name>
<evidence type="ECO:0000313" key="10">
    <source>
        <dbReference type="Proteomes" id="UP001220377"/>
    </source>
</evidence>
<evidence type="ECO:0000313" key="9">
    <source>
        <dbReference type="EMBL" id="WDF82530.1"/>
    </source>
</evidence>
<evidence type="ECO:0000256" key="2">
    <source>
        <dbReference type="ARBA" id="ARBA00022525"/>
    </source>
</evidence>
<dbReference type="RefSeq" id="WP_274260050.1">
    <property type="nucleotide sequence ID" value="NZ_CP117884.1"/>
</dbReference>
<feature type="region of interest" description="Disordered" evidence="5">
    <location>
        <begin position="41"/>
        <end position="152"/>
    </location>
</feature>
<dbReference type="InterPro" id="IPR019931">
    <property type="entry name" value="LPXTG_anchor"/>
</dbReference>
<sequence>MLFNEKKHFKMYKAGRRWVVAAVAVATVMSTGALSTRAAFAAEGEPTTTESQVVPTATTTPHVSADSDSDTATDMKVTTEPATTKTTAQTSTATVNTAAPAPAPTTPAPTPAPAPAPAGNTPVQKTVVKQPAIVGSSDGKTVDAPSDDPSKNVAVAQNGVSVGTWISAKGTDGKQSVSQPNYSAIDPNATDLNLNYLIGNNTTDDINNVMVQFYLPQNNVAMTPGSFKLQINPTGTFDEFLAQLNAVSGVTYLFSYTGNNAPNLTADQVRAQKNFNDLQLAGLTGVQANIAVLTAGRTIEYAIPVTIANADKVAHDKTEVAQSNIRDFGPANANGGYVVRGYFLKDVTTNPVKPTNPTDPTNPTNPTNLNNGGTTVTTPVTGGTTTPETGNTTTTPTDPDVTPVLPDTDGGSTTTTDTTDDDTPAHGVLPDTFGGSDEGSQTPSAYDDTVAQTTANRGSQRATQTVAVGHKDTTSTSMKSLANVTGSQKQATLPQTGDAHNNGLTVIGMALAGILGLFGLGYKKREN</sequence>
<feature type="compositionally biased region" description="Low complexity" evidence="5">
    <location>
        <begin position="349"/>
        <end position="417"/>
    </location>
</feature>
<feature type="compositionally biased region" description="Low complexity" evidence="5">
    <location>
        <begin position="64"/>
        <end position="100"/>
    </location>
</feature>
<proteinExistence type="predicted"/>
<dbReference type="PROSITE" id="PS50847">
    <property type="entry name" value="GRAM_POS_ANCHORING"/>
    <property type="match status" value="1"/>
</dbReference>
<evidence type="ECO:0000256" key="4">
    <source>
        <dbReference type="ARBA" id="ARBA00023088"/>
    </source>
</evidence>
<dbReference type="NCBIfam" id="TIGR03715">
    <property type="entry name" value="KxYKxGKxW"/>
    <property type="match status" value="1"/>
</dbReference>
<evidence type="ECO:0000256" key="5">
    <source>
        <dbReference type="SAM" id="MobiDB-lite"/>
    </source>
</evidence>
<feature type="chain" id="PRO_5047194957" evidence="7">
    <location>
        <begin position="42"/>
        <end position="527"/>
    </location>
</feature>
<evidence type="ECO:0000256" key="6">
    <source>
        <dbReference type="SAM" id="Phobius"/>
    </source>
</evidence>
<reference evidence="9 10" key="1">
    <citation type="submission" date="2023-02" db="EMBL/GenBank/DDBJ databases">
        <title>Genome sequence of Lacticaseibacillus sp. KACC 23028.</title>
        <authorList>
            <person name="Kim S."/>
            <person name="Heo J."/>
            <person name="Kwon S.-W."/>
        </authorList>
    </citation>
    <scope>NUCLEOTIDE SEQUENCE [LARGE SCALE GENOMIC DNA]</scope>
    <source>
        <strain evidence="9 10">KACC 23028</strain>
    </source>
</reference>
<evidence type="ECO:0000256" key="3">
    <source>
        <dbReference type="ARBA" id="ARBA00022729"/>
    </source>
</evidence>
<feature type="transmembrane region" description="Helical" evidence="6">
    <location>
        <begin position="503"/>
        <end position="522"/>
    </location>
</feature>
<keyword evidence="10" id="KW-1185">Reference proteome</keyword>
<protein>
    <submittedName>
        <fullName evidence="9">KxYKxGKxW signal peptide domain-containing protein</fullName>
    </submittedName>
</protein>
<dbReference type="Pfam" id="PF19258">
    <property type="entry name" value="KxYKxGKxW_sig"/>
    <property type="match status" value="1"/>
</dbReference>
<keyword evidence="3 7" id="KW-0732">Signal</keyword>
<keyword evidence="6" id="KW-1133">Transmembrane helix</keyword>
<evidence type="ECO:0000259" key="8">
    <source>
        <dbReference type="PROSITE" id="PS50847"/>
    </source>
</evidence>
<feature type="region of interest" description="Disordered" evidence="5">
    <location>
        <begin position="349"/>
        <end position="444"/>
    </location>
</feature>
<keyword evidence="6" id="KW-0472">Membrane</keyword>
<accession>A0ABY7WQR2</accession>
<dbReference type="InterPro" id="IPR022263">
    <property type="entry name" value="KxYKxGKxW"/>
</dbReference>
<keyword evidence="6" id="KW-0812">Transmembrane</keyword>
<evidence type="ECO:0000256" key="1">
    <source>
        <dbReference type="ARBA" id="ARBA00022512"/>
    </source>
</evidence>
<feature type="compositionally biased region" description="Pro residues" evidence="5">
    <location>
        <begin position="101"/>
        <end position="116"/>
    </location>
</feature>